<organism evidence="2 3">
    <name type="scientific">Aeromicrobium piscarium</name>
    <dbReference type="NCBI Taxonomy" id="2590901"/>
    <lineage>
        <taxon>Bacteria</taxon>
        <taxon>Bacillati</taxon>
        <taxon>Actinomycetota</taxon>
        <taxon>Actinomycetes</taxon>
        <taxon>Propionibacteriales</taxon>
        <taxon>Nocardioidaceae</taxon>
        <taxon>Aeromicrobium</taxon>
    </lineage>
</organism>
<dbReference type="SUPFAM" id="SSF52833">
    <property type="entry name" value="Thioredoxin-like"/>
    <property type="match status" value="1"/>
</dbReference>
<dbReference type="OrthoDB" id="1495530at2"/>
<dbReference type="CDD" id="cd02947">
    <property type="entry name" value="TRX_family"/>
    <property type="match status" value="1"/>
</dbReference>
<dbReference type="GO" id="GO:0045454">
    <property type="term" value="P:cell redox homeostasis"/>
    <property type="evidence" value="ECO:0007669"/>
    <property type="project" value="TreeGrafter"/>
</dbReference>
<dbReference type="PROSITE" id="PS51352">
    <property type="entry name" value="THIOREDOXIN_2"/>
    <property type="match status" value="1"/>
</dbReference>
<evidence type="ECO:0000313" key="2">
    <source>
        <dbReference type="EMBL" id="TSD57671.1"/>
    </source>
</evidence>
<name>A0A554RU87_9ACTN</name>
<keyword evidence="3" id="KW-1185">Reference proteome</keyword>
<gene>
    <name evidence="2" type="ORF">FNM00_15850</name>
</gene>
<dbReference type="Pfam" id="PF00085">
    <property type="entry name" value="Thioredoxin"/>
    <property type="match status" value="1"/>
</dbReference>
<sequence>MTGWWVLMAALIATFLVAFAARAVNGRFRSTGSDGVPAIDDVADRFDVEVLGRSLGDRATLVQFSSAFCQPCRATRAVLAQVTEIVPGVEVVEVDAEAHLELVRQWNVLRTPTVFVLDSSGRLVRRASGAPSRDQVLAAVAEAVD</sequence>
<evidence type="ECO:0000259" key="1">
    <source>
        <dbReference type="PROSITE" id="PS51352"/>
    </source>
</evidence>
<evidence type="ECO:0000313" key="3">
    <source>
        <dbReference type="Proteomes" id="UP000316988"/>
    </source>
</evidence>
<dbReference type="Gene3D" id="3.40.30.10">
    <property type="entry name" value="Glutaredoxin"/>
    <property type="match status" value="1"/>
</dbReference>
<dbReference type="PANTHER" id="PTHR43601">
    <property type="entry name" value="THIOREDOXIN, MITOCHONDRIAL"/>
    <property type="match status" value="1"/>
</dbReference>
<dbReference type="AlphaFoldDB" id="A0A554RU87"/>
<accession>A0A554RU87</accession>
<protein>
    <submittedName>
        <fullName evidence="2">Thioredoxin family protein</fullName>
    </submittedName>
</protein>
<reference evidence="2 3" key="1">
    <citation type="submission" date="2019-07" db="EMBL/GenBank/DDBJ databases">
        <authorList>
            <person name="Zhao L.H."/>
        </authorList>
    </citation>
    <scope>NUCLEOTIDE SEQUENCE [LARGE SCALE GENOMIC DNA]</scope>
    <source>
        <strain evidence="2 3">Co35</strain>
    </source>
</reference>
<dbReference type="InterPro" id="IPR036249">
    <property type="entry name" value="Thioredoxin-like_sf"/>
</dbReference>
<dbReference type="RefSeq" id="WP_143914519.1">
    <property type="nucleotide sequence ID" value="NZ_VLNT01000018.1"/>
</dbReference>
<dbReference type="Proteomes" id="UP000316988">
    <property type="component" value="Unassembled WGS sequence"/>
</dbReference>
<comment type="caution">
    <text evidence="2">The sequence shown here is derived from an EMBL/GenBank/DDBJ whole genome shotgun (WGS) entry which is preliminary data.</text>
</comment>
<proteinExistence type="predicted"/>
<dbReference type="EMBL" id="VLNT01000018">
    <property type="protein sequence ID" value="TSD57671.1"/>
    <property type="molecule type" value="Genomic_DNA"/>
</dbReference>
<dbReference type="PANTHER" id="PTHR43601:SF3">
    <property type="entry name" value="THIOREDOXIN, MITOCHONDRIAL"/>
    <property type="match status" value="1"/>
</dbReference>
<dbReference type="InterPro" id="IPR013766">
    <property type="entry name" value="Thioredoxin_domain"/>
</dbReference>
<feature type="domain" description="Thioredoxin" evidence="1">
    <location>
        <begin position="10"/>
        <end position="145"/>
    </location>
</feature>